<dbReference type="Pfam" id="PF06810">
    <property type="entry name" value="Phage_scaffold"/>
    <property type="match status" value="1"/>
</dbReference>
<dbReference type="Proteomes" id="UP001597540">
    <property type="component" value="Unassembled WGS sequence"/>
</dbReference>
<evidence type="ECO:0000256" key="1">
    <source>
        <dbReference type="SAM" id="Coils"/>
    </source>
</evidence>
<protein>
    <submittedName>
        <fullName evidence="3">Phage scaffolding protein</fullName>
    </submittedName>
</protein>
<dbReference type="RefSeq" id="WP_379265360.1">
    <property type="nucleotide sequence ID" value="NZ_JBHUMJ010000019.1"/>
</dbReference>
<sequence>MDWLKKLLEGLGLSGDAVTSIVDGVTKNYEGYVPKHRFDEVNTAKKQLEKDLKDRDDQLTELQKSAGDNQTLKDQITKLQEENKAAADKYAADVADLKLSTALKTALHGKVHDPDIVATLLDKTKIEIAEDGSIKAGFDDQLKSLQESKAFLFVPEETAPTFTGMKPAEGSKGGGGGKPDPAANYGAQLAAKNKQQQGSDAVAKATEHYFG</sequence>
<evidence type="ECO:0000313" key="4">
    <source>
        <dbReference type="Proteomes" id="UP001597540"/>
    </source>
</evidence>
<evidence type="ECO:0000256" key="2">
    <source>
        <dbReference type="SAM" id="MobiDB-lite"/>
    </source>
</evidence>
<keyword evidence="4" id="KW-1185">Reference proteome</keyword>
<gene>
    <name evidence="3" type="ORF">ACFSVM_25590</name>
</gene>
<dbReference type="InterPro" id="IPR009636">
    <property type="entry name" value="SCAF"/>
</dbReference>
<dbReference type="EMBL" id="JBHUMJ010000019">
    <property type="protein sequence ID" value="MFD2703807.1"/>
    <property type="molecule type" value="Genomic_DNA"/>
</dbReference>
<reference evidence="4" key="1">
    <citation type="journal article" date="2019" name="Int. J. Syst. Evol. Microbiol.">
        <title>The Global Catalogue of Microorganisms (GCM) 10K type strain sequencing project: providing services to taxonomists for standard genome sequencing and annotation.</title>
        <authorList>
            <consortium name="The Broad Institute Genomics Platform"/>
            <consortium name="The Broad Institute Genome Sequencing Center for Infectious Disease"/>
            <person name="Wu L."/>
            <person name="Ma J."/>
        </authorList>
    </citation>
    <scope>NUCLEOTIDE SEQUENCE [LARGE SCALE GENOMIC DNA]</scope>
    <source>
        <strain evidence="4">KCTC 33849</strain>
    </source>
</reference>
<accession>A0ABW5SY65</accession>
<comment type="caution">
    <text evidence="3">The sequence shown here is derived from an EMBL/GenBank/DDBJ whole genome shotgun (WGS) entry which is preliminary data.</text>
</comment>
<organism evidence="3 4">
    <name type="scientific">Paenibacillus shunpengii</name>
    <dbReference type="NCBI Taxonomy" id="2054424"/>
    <lineage>
        <taxon>Bacteria</taxon>
        <taxon>Bacillati</taxon>
        <taxon>Bacillota</taxon>
        <taxon>Bacilli</taxon>
        <taxon>Bacillales</taxon>
        <taxon>Paenibacillaceae</taxon>
        <taxon>Paenibacillus</taxon>
    </lineage>
</organism>
<feature type="region of interest" description="Disordered" evidence="2">
    <location>
        <begin position="161"/>
        <end position="211"/>
    </location>
</feature>
<name>A0ABW5SY65_9BACL</name>
<feature type="coiled-coil region" evidence="1">
    <location>
        <begin position="45"/>
        <end position="89"/>
    </location>
</feature>
<keyword evidence="1" id="KW-0175">Coiled coil</keyword>
<evidence type="ECO:0000313" key="3">
    <source>
        <dbReference type="EMBL" id="MFD2703807.1"/>
    </source>
</evidence>
<proteinExistence type="predicted"/>